<protein>
    <submittedName>
        <fullName evidence="1">Uncharacterized protein</fullName>
    </submittedName>
</protein>
<dbReference type="AlphaFoldDB" id="A0AAD9HTM2"/>
<keyword evidence="2" id="KW-1185">Reference proteome</keyword>
<name>A0AAD9HTM2_9PEZI</name>
<evidence type="ECO:0000313" key="1">
    <source>
        <dbReference type="EMBL" id="KAK2034056.1"/>
    </source>
</evidence>
<evidence type="ECO:0000313" key="2">
    <source>
        <dbReference type="Proteomes" id="UP001232148"/>
    </source>
</evidence>
<accession>A0AAD9HTM2</accession>
<dbReference type="Proteomes" id="UP001232148">
    <property type="component" value="Unassembled WGS sequence"/>
</dbReference>
<sequence length="138" mass="14832">MPVEEARLVHDCKQPKPVFFSGTMFGSASILWDARKKIWCFSLVARQQALVKPSQSAPPSIAANARPTVSLVPRYTPVNPTALSFSSNPTTSLMTSACTEYSMRISTTSASQPRSSPISTSPAMASCTRKNDACLGTM</sequence>
<reference evidence="1" key="1">
    <citation type="submission" date="2021-06" db="EMBL/GenBank/DDBJ databases">
        <title>Comparative genomics, transcriptomics and evolutionary studies reveal genomic signatures of adaptation to plant cell wall in hemibiotrophic fungi.</title>
        <authorList>
            <consortium name="DOE Joint Genome Institute"/>
            <person name="Baroncelli R."/>
            <person name="Diaz J.F."/>
            <person name="Benocci T."/>
            <person name="Peng M."/>
            <person name="Battaglia E."/>
            <person name="Haridas S."/>
            <person name="Andreopoulos W."/>
            <person name="Labutti K."/>
            <person name="Pangilinan J."/>
            <person name="Floch G.L."/>
            <person name="Makela M.R."/>
            <person name="Henrissat B."/>
            <person name="Grigoriev I.V."/>
            <person name="Crouch J.A."/>
            <person name="De Vries R.P."/>
            <person name="Sukno S.A."/>
            <person name="Thon M.R."/>
        </authorList>
    </citation>
    <scope>NUCLEOTIDE SEQUENCE</scope>
    <source>
        <strain evidence="1">MAFF235873</strain>
    </source>
</reference>
<organism evidence="1 2">
    <name type="scientific">Colletotrichum zoysiae</name>
    <dbReference type="NCBI Taxonomy" id="1216348"/>
    <lineage>
        <taxon>Eukaryota</taxon>
        <taxon>Fungi</taxon>
        <taxon>Dikarya</taxon>
        <taxon>Ascomycota</taxon>
        <taxon>Pezizomycotina</taxon>
        <taxon>Sordariomycetes</taxon>
        <taxon>Hypocreomycetidae</taxon>
        <taxon>Glomerellales</taxon>
        <taxon>Glomerellaceae</taxon>
        <taxon>Colletotrichum</taxon>
        <taxon>Colletotrichum graminicola species complex</taxon>
    </lineage>
</organism>
<dbReference type="EMBL" id="MU842817">
    <property type="protein sequence ID" value="KAK2034056.1"/>
    <property type="molecule type" value="Genomic_DNA"/>
</dbReference>
<gene>
    <name evidence="1" type="ORF">LX32DRAFT_6968</name>
</gene>
<proteinExistence type="predicted"/>
<comment type="caution">
    <text evidence="1">The sequence shown here is derived from an EMBL/GenBank/DDBJ whole genome shotgun (WGS) entry which is preliminary data.</text>
</comment>